<sequence length="252" mass="28799">MDNKKSFILYLDALSVLDELDDKQAGKLFRAIKAYQLRSAERCEQDADTGFESLMEDFVTRIAFAPFKAQFERDNQRYDELVERRRENGKKGGAPKGNQNAKKNNLNNPNNLTLEKTTQTTQPLKKQPKQPYNDNDSDNDNDEEKYKKESLSSSSSSSSSSGVFKDIKILKTDYLANERLCLAVVGNPRNGVKDKAHLEKLLTDFNLHLEQSGQSVKEDGDYKTHFLNWIKIRKEKQKTEVAAVNIPALKRF</sequence>
<evidence type="ECO:0000259" key="2">
    <source>
        <dbReference type="Pfam" id="PF19808"/>
    </source>
</evidence>
<protein>
    <submittedName>
        <fullName evidence="4">Uncharacterized protein</fullName>
    </submittedName>
</protein>
<evidence type="ECO:0000313" key="6">
    <source>
        <dbReference type="Proteomes" id="UP001207736"/>
    </source>
</evidence>
<evidence type="ECO:0000256" key="1">
    <source>
        <dbReference type="SAM" id="MobiDB-lite"/>
    </source>
</evidence>
<evidence type="ECO:0000313" key="7">
    <source>
        <dbReference type="Proteomes" id="UP001208692"/>
    </source>
</evidence>
<reference evidence="4 7" key="1">
    <citation type="submission" date="2021-11" db="EMBL/GenBank/DDBJ databases">
        <title>Draft genome sequence of Capnocytophaga sp. strain KC07075 isolated from cat oral cavity.</title>
        <authorList>
            <person name="Suzuki M."/>
            <person name="Imaoka K."/>
            <person name="Kimura M."/>
            <person name="Morikawa S."/>
            <person name="Maeda K."/>
        </authorList>
    </citation>
    <scope>NUCLEOTIDE SEQUENCE</scope>
    <source>
        <strain evidence="4">KC07075</strain>
        <strain evidence="5 7">KC07079</strain>
    </source>
</reference>
<dbReference type="Pfam" id="PF19808">
    <property type="entry name" value="DUF6291"/>
    <property type="match status" value="1"/>
</dbReference>
<name>A0AAV5ARF9_9FLAO</name>
<organism evidence="4 6">
    <name type="scientific">Capnocytophaga catalasegens</name>
    <dbReference type="NCBI Taxonomy" id="1004260"/>
    <lineage>
        <taxon>Bacteria</taxon>
        <taxon>Pseudomonadati</taxon>
        <taxon>Bacteroidota</taxon>
        <taxon>Flavobacteriia</taxon>
        <taxon>Flavobacteriales</taxon>
        <taxon>Flavobacteriaceae</taxon>
        <taxon>Capnocytophaga</taxon>
    </lineage>
</organism>
<feature type="domain" description="DUF7833" evidence="3">
    <location>
        <begin position="190"/>
        <end position="231"/>
    </location>
</feature>
<feature type="compositionally biased region" description="Low complexity" evidence="1">
    <location>
        <begin position="151"/>
        <end position="161"/>
    </location>
</feature>
<gene>
    <name evidence="4" type="ORF">RCZ15_08460</name>
    <name evidence="5" type="ORF">RCZ16_23590</name>
</gene>
<dbReference type="EMBL" id="BQKB01000059">
    <property type="protein sequence ID" value="GJM54043.1"/>
    <property type="molecule type" value="Genomic_DNA"/>
</dbReference>
<dbReference type="AlphaFoldDB" id="A0AAV5ARF9"/>
<feature type="region of interest" description="Disordered" evidence="1">
    <location>
        <begin position="85"/>
        <end position="161"/>
    </location>
</feature>
<comment type="caution">
    <text evidence="4">The sequence shown here is derived from an EMBL/GenBank/DDBJ whole genome shotgun (WGS) entry which is preliminary data.</text>
</comment>
<accession>A0AAV5ARF9</accession>
<proteinExistence type="predicted"/>
<feature type="compositionally biased region" description="Low complexity" evidence="1">
    <location>
        <begin position="98"/>
        <end position="134"/>
    </location>
</feature>
<evidence type="ECO:0000259" key="3">
    <source>
        <dbReference type="Pfam" id="PF25200"/>
    </source>
</evidence>
<dbReference type="RefSeq" id="WP_264846550.1">
    <property type="nucleotide sequence ID" value="NZ_BPMA01000022.1"/>
</dbReference>
<dbReference type="InterPro" id="IPR057155">
    <property type="entry name" value="DUF7833"/>
</dbReference>
<keyword evidence="7" id="KW-1185">Reference proteome</keyword>
<evidence type="ECO:0000313" key="4">
    <source>
        <dbReference type="EMBL" id="GJM49871.1"/>
    </source>
</evidence>
<evidence type="ECO:0000313" key="5">
    <source>
        <dbReference type="EMBL" id="GJM54043.1"/>
    </source>
</evidence>
<dbReference type="Proteomes" id="UP001207736">
    <property type="component" value="Unassembled WGS sequence"/>
</dbReference>
<dbReference type="EMBL" id="BQKA01000014">
    <property type="protein sequence ID" value="GJM49871.1"/>
    <property type="molecule type" value="Genomic_DNA"/>
</dbReference>
<dbReference type="Proteomes" id="UP001208692">
    <property type="component" value="Unassembled WGS sequence"/>
</dbReference>
<dbReference type="Pfam" id="PF25200">
    <property type="entry name" value="DUF7833"/>
    <property type="match status" value="1"/>
</dbReference>
<feature type="domain" description="DUF6291" evidence="2">
    <location>
        <begin position="6"/>
        <end position="96"/>
    </location>
</feature>
<dbReference type="InterPro" id="IPR046258">
    <property type="entry name" value="DUF6291"/>
</dbReference>